<gene>
    <name evidence="6" type="ORF">ENQ87_05415</name>
</gene>
<dbReference type="InterPro" id="IPR002890">
    <property type="entry name" value="MG2"/>
</dbReference>
<dbReference type="InterPro" id="IPR036280">
    <property type="entry name" value="Multihaem_cyt_sf"/>
</dbReference>
<evidence type="ECO:0000259" key="5">
    <source>
        <dbReference type="Pfam" id="PF13290"/>
    </source>
</evidence>
<dbReference type="Pfam" id="PF13290">
    <property type="entry name" value="CHB_HEX_C_1"/>
    <property type="match status" value="1"/>
</dbReference>
<dbReference type="Pfam" id="PF01835">
    <property type="entry name" value="MG2"/>
    <property type="match status" value="1"/>
</dbReference>
<evidence type="ECO:0008006" key="7">
    <source>
        <dbReference type="Google" id="ProtNLM"/>
    </source>
</evidence>
<feature type="region of interest" description="Disordered" evidence="2">
    <location>
        <begin position="130"/>
        <end position="155"/>
    </location>
</feature>
<dbReference type="GO" id="GO:0004866">
    <property type="term" value="F:endopeptidase inhibitor activity"/>
    <property type="evidence" value="ECO:0007669"/>
    <property type="project" value="InterPro"/>
</dbReference>
<dbReference type="InterPro" id="IPR024673">
    <property type="entry name" value="Octahem_Cyt_c"/>
</dbReference>
<dbReference type="PANTHER" id="PTHR35038">
    <property type="entry name" value="DISSIMILATORY SULFITE REDUCTASE SIRA"/>
    <property type="match status" value="1"/>
</dbReference>
<dbReference type="AlphaFoldDB" id="A0A831UBW3"/>
<feature type="chain" id="PRO_5032828768" description="Cytochrome c" evidence="3">
    <location>
        <begin position="29"/>
        <end position="707"/>
    </location>
</feature>
<accession>A0A831UBW3</accession>
<dbReference type="InterPro" id="IPR051829">
    <property type="entry name" value="Multiheme_Cytochr_ET"/>
</dbReference>
<dbReference type="Gene3D" id="2.60.40.1930">
    <property type="match status" value="1"/>
</dbReference>
<evidence type="ECO:0000256" key="2">
    <source>
        <dbReference type="SAM" id="MobiDB-lite"/>
    </source>
</evidence>
<evidence type="ECO:0000313" key="6">
    <source>
        <dbReference type="EMBL" id="HEN41805.1"/>
    </source>
</evidence>
<evidence type="ECO:0000256" key="1">
    <source>
        <dbReference type="ARBA" id="ARBA00022729"/>
    </source>
</evidence>
<dbReference type="PANTHER" id="PTHR35038:SF8">
    <property type="entry name" value="C-TYPE POLYHEME CYTOCHROME OMCC"/>
    <property type="match status" value="1"/>
</dbReference>
<comment type="caution">
    <text evidence="6">The sequence shown here is derived from an EMBL/GenBank/DDBJ whole genome shotgun (WGS) entry which is preliminary data.</text>
</comment>
<name>A0A831UBW3_GEOME</name>
<feature type="domain" description="GH29D-like beta-sandwich" evidence="5">
    <location>
        <begin position="152"/>
        <end position="217"/>
    </location>
</feature>
<proteinExistence type="predicted"/>
<evidence type="ECO:0000259" key="4">
    <source>
        <dbReference type="Pfam" id="PF01835"/>
    </source>
</evidence>
<feature type="compositionally biased region" description="Low complexity" evidence="2">
    <location>
        <begin position="142"/>
        <end position="155"/>
    </location>
</feature>
<reference evidence="6" key="1">
    <citation type="journal article" date="2020" name="mSystems">
        <title>Genome- and Community-Level Interaction Insights into Carbon Utilization and Element Cycling Functions of Hydrothermarchaeota in Hydrothermal Sediment.</title>
        <authorList>
            <person name="Zhou Z."/>
            <person name="Liu Y."/>
            <person name="Xu W."/>
            <person name="Pan J."/>
            <person name="Luo Z.H."/>
            <person name="Li M."/>
        </authorList>
    </citation>
    <scope>NUCLEOTIDE SEQUENCE [LARGE SCALE GENOMIC DNA]</scope>
    <source>
        <strain evidence="6">SpSt-349</strain>
    </source>
</reference>
<dbReference type="EMBL" id="DSOV01000019">
    <property type="protein sequence ID" value="HEN41805.1"/>
    <property type="molecule type" value="Genomic_DNA"/>
</dbReference>
<evidence type="ECO:0000256" key="3">
    <source>
        <dbReference type="SAM" id="SignalP"/>
    </source>
</evidence>
<dbReference type="Pfam" id="PF11783">
    <property type="entry name" value="Cytochrome_cB"/>
    <property type="match status" value="1"/>
</dbReference>
<feature type="signal peptide" evidence="3">
    <location>
        <begin position="1"/>
        <end position="28"/>
    </location>
</feature>
<sequence>MQTKRFSPRYLYLYLTALAGLLMVPALASAVTMSVKVTTDKGSYAPGQLVKVTAYAVYSDGKPVLSTTKRQLSVKNPTGTTVFKTTLTSTGNGYYAGSYTLAAAAPAGTWEAKAEFQDPALIKASGKKTFTVTGTTPPPPADTTAPVTTPSPAGGTFTAPVSVTLSANEPATIYYTTDGTTPTTASAAYSSPITIASTATLKFFARDTAGNAEAVKSVSYTIAATPPPAGAPHANLKWNGAGTCVACHAKEATEVHASVHYQWKGATPAIANHTDGGGKSAGAMNAYCINITGNWNSCSKCHVGLGAQPTATADTAQLNNIDCLVCHQEKYKRVKVNGVMVPDTANMAITMDQAVQTLHRPTRASCLQCHATAGGGDGVKRGDLALAHGATTDRAYDVHMATTGANLTCQGCHTTSEHRISGRGSDLRPTEGAAPVGCATTACHAAKTGTGGHATAAVNTHMARVACQTCHIGTYARNAFDTPATEATEVFRDWQQPHLGATGTYHPLMQMQNDLTPVYAFWNGTSWAYNLFDVATPDPVTGYYPVSRPLGGINDPKSKLYPFKYKTASQPLATLTSQLIPVDTSVYFATGNLYNAVNSGLVNLGLTAGAPNQMVTTYEYQALNHEVMTRDKALTCTDCHGTTARMNLKQLGYTLKGAESAVCIQCHGFKPNPGFSSVHTKHVTDKKYDCSFCHTFSRPERGLRTTK</sequence>
<keyword evidence="1 3" id="KW-0732">Signal</keyword>
<protein>
    <recommendedName>
        <fullName evidence="7">Cytochrome c</fullName>
    </recommendedName>
</protein>
<dbReference type="InterPro" id="IPR059177">
    <property type="entry name" value="GH29D-like_dom"/>
</dbReference>
<feature type="domain" description="Macroglobulin" evidence="4">
    <location>
        <begin position="37"/>
        <end position="120"/>
    </location>
</feature>
<dbReference type="SUPFAM" id="SSF48695">
    <property type="entry name" value="Multiheme cytochromes"/>
    <property type="match status" value="2"/>
</dbReference>
<organism evidence="6">
    <name type="scientific">Geobacter metallireducens</name>
    <dbReference type="NCBI Taxonomy" id="28232"/>
    <lineage>
        <taxon>Bacteria</taxon>
        <taxon>Pseudomonadati</taxon>
        <taxon>Thermodesulfobacteriota</taxon>
        <taxon>Desulfuromonadia</taxon>
        <taxon>Geobacterales</taxon>
        <taxon>Geobacteraceae</taxon>
        <taxon>Geobacter</taxon>
    </lineage>
</organism>